<name>A0A194RB88_PAPMA</name>
<dbReference type="EMBL" id="KQ460473">
    <property type="protein sequence ID" value="KPJ14535.1"/>
    <property type="molecule type" value="Genomic_DNA"/>
</dbReference>
<protein>
    <submittedName>
        <fullName evidence="2">Uncharacterized protein</fullName>
    </submittedName>
</protein>
<organism evidence="2 3">
    <name type="scientific">Papilio machaon</name>
    <name type="common">Old World swallowtail butterfly</name>
    <dbReference type="NCBI Taxonomy" id="76193"/>
    <lineage>
        <taxon>Eukaryota</taxon>
        <taxon>Metazoa</taxon>
        <taxon>Ecdysozoa</taxon>
        <taxon>Arthropoda</taxon>
        <taxon>Hexapoda</taxon>
        <taxon>Insecta</taxon>
        <taxon>Pterygota</taxon>
        <taxon>Neoptera</taxon>
        <taxon>Endopterygota</taxon>
        <taxon>Lepidoptera</taxon>
        <taxon>Glossata</taxon>
        <taxon>Ditrysia</taxon>
        <taxon>Papilionoidea</taxon>
        <taxon>Papilionidae</taxon>
        <taxon>Papilioninae</taxon>
        <taxon>Papilio</taxon>
    </lineage>
</organism>
<proteinExistence type="predicted"/>
<dbReference type="Proteomes" id="UP000053240">
    <property type="component" value="Unassembled WGS sequence"/>
</dbReference>
<accession>A0A194RB88</accession>
<evidence type="ECO:0000313" key="2">
    <source>
        <dbReference type="EMBL" id="KPJ14535.1"/>
    </source>
</evidence>
<evidence type="ECO:0000313" key="3">
    <source>
        <dbReference type="Proteomes" id="UP000053240"/>
    </source>
</evidence>
<evidence type="ECO:0000256" key="1">
    <source>
        <dbReference type="SAM" id="MobiDB-lite"/>
    </source>
</evidence>
<keyword evidence="3" id="KW-1185">Reference proteome</keyword>
<sequence length="87" mass="9295">MAGLSMDNGVAIGKGRFTSSGRIMADNTSFKGSDRAGSARTFWADRPGSERGATDLRIAQSHITLLIPSKGMMTTNPKYKITAEVET</sequence>
<dbReference type="InParanoid" id="A0A194RB88"/>
<gene>
    <name evidence="2" type="ORF">RR48_13606</name>
</gene>
<reference evidence="2 3" key="1">
    <citation type="journal article" date="2015" name="Nat. Commun.">
        <title>Outbred genome sequencing and CRISPR/Cas9 gene editing in butterflies.</title>
        <authorList>
            <person name="Li X."/>
            <person name="Fan D."/>
            <person name="Zhang W."/>
            <person name="Liu G."/>
            <person name="Zhang L."/>
            <person name="Zhao L."/>
            <person name="Fang X."/>
            <person name="Chen L."/>
            <person name="Dong Y."/>
            <person name="Chen Y."/>
            <person name="Ding Y."/>
            <person name="Zhao R."/>
            <person name="Feng M."/>
            <person name="Zhu Y."/>
            <person name="Feng Y."/>
            <person name="Jiang X."/>
            <person name="Zhu D."/>
            <person name="Xiang H."/>
            <person name="Feng X."/>
            <person name="Li S."/>
            <person name="Wang J."/>
            <person name="Zhang G."/>
            <person name="Kronforst M.R."/>
            <person name="Wang W."/>
        </authorList>
    </citation>
    <scope>NUCLEOTIDE SEQUENCE [LARGE SCALE GENOMIC DNA]</scope>
    <source>
        <strain evidence="2">Ya'a_city_454_Pm</strain>
        <tissue evidence="2">Whole body</tissue>
    </source>
</reference>
<dbReference type="AlphaFoldDB" id="A0A194RB88"/>
<feature type="region of interest" description="Disordered" evidence="1">
    <location>
        <begin position="23"/>
        <end position="50"/>
    </location>
</feature>